<organism evidence="3 4">
    <name type="scientific">Falsibacillus albus</name>
    <dbReference type="NCBI Taxonomy" id="2478915"/>
    <lineage>
        <taxon>Bacteria</taxon>
        <taxon>Bacillati</taxon>
        <taxon>Bacillota</taxon>
        <taxon>Bacilli</taxon>
        <taxon>Bacillales</taxon>
        <taxon>Bacillaceae</taxon>
        <taxon>Falsibacillus</taxon>
    </lineage>
</organism>
<evidence type="ECO:0000313" key="4">
    <source>
        <dbReference type="Proteomes" id="UP000276770"/>
    </source>
</evidence>
<proteinExistence type="predicted"/>
<reference evidence="3 4" key="1">
    <citation type="submission" date="2018-10" db="EMBL/GenBank/DDBJ databases">
        <title>Falsibacillus sp. genome draft.</title>
        <authorList>
            <person name="Shi S."/>
        </authorList>
    </citation>
    <scope>NUCLEOTIDE SEQUENCE [LARGE SCALE GENOMIC DNA]</scope>
    <source>
        <strain evidence="3 4">GY 10110</strain>
    </source>
</reference>
<dbReference type="Proteomes" id="UP000276770">
    <property type="component" value="Unassembled WGS sequence"/>
</dbReference>
<dbReference type="EMBL" id="RCVZ01000008">
    <property type="protein sequence ID" value="RLQ94824.1"/>
    <property type="molecule type" value="Genomic_DNA"/>
</dbReference>
<keyword evidence="2" id="KW-0472">Membrane</keyword>
<name>A0A3L7JX23_9BACI</name>
<gene>
    <name evidence="3" type="ORF">D9X91_12600</name>
</gene>
<dbReference type="InterPro" id="IPR027417">
    <property type="entry name" value="P-loop_NTPase"/>
</dbReference>
<dbReference type="SUPFAM" id="SSF52540">
    <property type="entry name" value="P-loop containing nucleoside triphosphate hydrolases"/>
    <property type="match status" value="1"/>
</dbReference>
<keyword evidence="2" id="KW-1133">Transmembrane helix</keyword>
<dbReference type="RefSeq" id="WP_121680987.1">
    <property type="nucleotide sequence ID" value="NZ_RCVZ01000008.1"/>
</dbReference>
<evidence type="ECO:0000256" key="1">
    <source>
        <dbReference type="SAM" id="Coils"/>
    </source>
</evidence>
<protein>
    <submittedName>
        <fullName evidence="3">Uncharacterized protein</fullName>
    </submittedName>
</protein>
<comment type="caution">
    <text evidence="3">The sequence shown here is derived from an EMBL/GenBank/DDBJ whole genome shotgun (WGS) entry which is preliminary data.</text>
</comment>
<evidence type="ECO:0000256" key="2">
    <source>
        <dbReference type="SAM" id="Phobius"/>
    </source>
</evidence>
<sequence length="682" mass="78405">MTALKELPMTPELMINELNRKLKNLYSSIKTLDKDVELEEPMKNFYKKMILAESFFNRQIISMTGLQGVGKSTIVKRMYDIPDAYLPENPGRGEKIPILITEKADWQDFTCFVRELKKEDGTNELGIQDRQITVEEFHHKAFHPGLSDVWLELHVPYKYFRNEYKSIAVLPGFEGDKETETWQEFMRHSLKMSSTFVFVLNETAAANKENKDFLQEMLIDFKEAKPIIALSYSDKSKDGNEQLRQSIMSDFRIPATQDYRVIKTGKVSTFGNEWINDLVTGIEASNSIPKVFRMNQLEHLDKQLKDLKITLDSIEEEVDIQSRKVRITRDQDIIPSLHKEYLDGFQAKRKEVTQQFEKLIKEVLNTHASNAVSLISSSISERDFNDRVKRFFTNLGNPYKHRYEFEQLIKETWSKDHVTIQTAQKINERLKLEMTLFNRNGKINSLPNGETASEYELDPVHIQNLNALFSSESSYEITAKEEMTQVFSLIPVLILESMKWSLVDHELTNASQLPEQEEAELQKKLSSIKPAPQNIIRGTVAVLGLDAVIDGQIDTIPDILNTLGIGVTKASASIAVGILGGISLAILSVNILNQMSKQSFADEHVASQLITTIRDNHFRAYTDKFNEMMDYVQVRIEHSLRKTTNVDREVFRLNQALHALNDVKDYRKEVRGAIDDYLDYLV</sequence>
<dbReference type="OrthoDB" id="6635951at2"/>
<evidence type="ECO:0000313" key="3">
    <source>
        <dbReference type="EMBL" id="RLQ94824.1"/>
    </source>
</evidence>
<accession>A0A3L7JX23</accession>
<keyword evidence="1" id="KW-0175">Coiled coil</keyword>
<feature type="coiled-coil region" evidence="1">
    <location>
        <begin position="297"/>
        <end position="362"/>
    </location>
</feature>
<dbReference type="AlphaFoldDB" id="A0A3L7JX23"/>
<feature type="transmembrane region" description="Helical" evidence="2">
    <location>
        <begin position="570"/>
        <end position="592"/>
    </location>
</feature>
<keyword evidence="2" id="KW-0812">Transmembrane</keyword>
<keyword evidence="4" id="KW-1185">Reference proteome</keyword>